<protein>
    <submittedName>
        <fullName evidence="1">Uncharacterized protein</fullName>
    </submittedName>
</protein>
<comment type="caution">
    <text evidence="1">The sequence shown here is derived from an EMBL/GenBank/DDBJ whole genome shotgun (WGS) entry which is preliminary data.</text>
</comment>
<evidence type="ECO:0000313" key="2">
    <source>
        <dbReference type="Proteomes" id="UP001301958"/>
    </source>
</evidence>
<accession>A0AAN7GNR0</accession>
<sequence length="134" mass="14778">LLAAYGKRVSEICQQQNIDSAEQGRHGIFARFSGADSGSIWAAATSGTNAIAIHLLACMIAEMFDAIHAVSIWCELIERRKAEIAKAIENESDEFTKLKKSLAAKQEFSREEIGSWDNSCRSWLRTANTAKADQ</sequence>
<feature type="non-terminal residue" evidence="1">
    <location>
        <position position="1"/>
    </location>
</feature>
<dbReference type="Proteomes" id="UP001301958">
    <property type="component" value="Unassembled WGS sequence"/>
</dbReference>
<reference evidence="1" key="1">
    <citation type="journal article" date="2023" name="Mol. Phylogenet. Evol.">
        <title>Genome-scale phylogeny and comparative genomics of the fungal order Sordariales.</title>
        <authorList>
            <person name="Hensen N."/>
            <person name="Bonometti L."/>
            <person name="Westerberg I."/>
            <person name="Brannstrom I.O."/>
            <person name="Guillou S."/>
            <person name="Cros-Aarteil S."/>
            <person name="Calhoun S."/>
            <person name="Haridas S."/>
            <person name="Kuo A."/>
            <person name="Mondo S."/>
            <person name="Pangilinan J."/>
            <person name="Riley R."/>
            <person name="LaButti K."/>
            <person name="Andreopoulos B."/>
            <person name="Lipzen A."/>
            <person name="Chen C."/>
            <person name="Yan M."/>
            <person name="Daum C."/>
            <person name="Ng V."/>
            <person name="Clum A."/>
            <person name="Steindorff A."/>
            <person name="Ohm R.A."/>
            <person name="Martin F."/>
            <person name="Silar P."/>
            <person name="Natvig D.O."/>
            <person name="Lalanne C."/>
            <person name="Gautier V."/>
            <person name="Ament-Velasquez S.L."/>
            <person name="Kruys A."/>
            <person name="Hutchinson M.I."/>
            <person name="Powell A.J."/>
            <person name="Barry K."/>
            <person name="Miller A.N."/>
            <person name="Grigoriev I.V."/>
            <person name="Debuchy R."/>
            <person name="Gladieux P."/>
            <person name="Hiltunen Thoren M."/>
            <person name="Johannesson H."/>
        </authorList>
    </citation>
    <scope>NUCLEOTIDE SEQUENCE</scope>
    <source>
        <strain evidence="1">CBS 990.96</strain>
    </source>
</reference>
<reference evidence="1" key="2">
    <citation type="submission" date="2023-05" db="EMBL/GenBank/DDBJ databases">
        <authorList>
            <consortium name="Lawrence Berkeley National Laboratory"/>
            <person name="Steindorff A."/>
            <person name="Hensen N."/>
            <person name="Bonometti L."/>
            <person name="Westerberg I."/>
            <person name="Brannstrom I.O."/>
            <person name="Guillou S."/>
            <person name="Cros-Aarteil S."/>
            <person name="Calhoun S."/>
            <person name="Haridas S."/>
            <person name="Kuo A."/>
            <person name="Mondo S."/>
            <person name="Pangilinan J."/>
            <person name="Riley R."/>
            <person name="Labutti K."/>
            <person name="Andreopoulos B."/>
            <person name="Lipzen A."/>
            <person name="Chen C."/>
            <person name="Yanf M."/>
            <person name="Daum C."/>
            <person name="Ng V."/>
            <person name="Clum A."/>
            <person name="Ohm R."/>
            <person name="Martin F."/>
            <person name="Silar P."/>
            <person name="Natvig D."/>
            <person name="Lalanne C."/>
            <person name="Gautier V."/>
            <person name="Ament-Velasquez S.L."/>
            <person name="Kruys A."/>
            <person name="Hutchinson M.I."/>
            <person name="Powell A.J."/>
            <person name="Barry K."/>
            <person name="Miller A.N."/>
            <person name="Grigoriev I.V."/>
            <person name="Debuchy R."/>
            <person name="Gladieux P."/>
            <person name="Thoren M.H."/>
            <person name="Johannesson H."/>
        </authorList>
    </citation>
    <scope>NUCLEOTIDE SEQUENCE</scope>
    <source>
        <strain evidence="1">CBS 990.96</strain>
    </source>
</reference>
<evidence type="ECO:0000313" key="1">
    <source>
        <dbReference type="EMBL" id="KAK4223351.1"/>
    </source>
</evidence>
<organism evidence="1 2">
    <name type="scientific">Podospora fimiseda</name>
    <dbReference type="NCBI Taxonomy" id="252190"/>
    <lineage>
        <taxon>Eukaryota</taxon>
        <taxon>Fungi</taxon>
        <taxon>Dikarya</taxon>
        <taxon>Ascomycota</taxon>
        <taxon>Pezizomycotina</taxon>
        <taxon>Sordariomycetes</taxon>
        <taxon>Sordariomycetidae</taxon>
        <taxon>Sordariales</taxon>
        <taxon>Podosporaceae</taxon>
        <taxon>Podospora</taxon>
    </lineage>
</organism>
<gene>
    <name evidence="1" type="ORF">QBC38DRAFT_373290</name>
</gene>
<dbReference type="EMBL" id="MU865429">
    <property type="protein sequence ID" value="KAK4223351.1"/>
    <property type="molecule type" value="Genomic_DNA"/>
</dbReference>
<proteinExistence type="predicted"/>
<dbReference type="AlphaFoldDB" id="A0AAN7GNR0"/>
<keyword evidence="2" id="KW-1185">Reference proteome</keyword>
<name>A0AAN7GNR0_9PEZI</name>